<dbReference type="Gene3D" id="2.70.70.10">
    <property type="entry name" value="Glucose Permease (Domain IIA)"/>
    <property type="match status" value="1"/>
</dbReference>
<dbReference type="Proteomes" id="UP000282957">
    <property type="component" value="Unassembled WGS sequence"/>
</dbReference>
<dbReference type="InterPro" id="IPR050570">
    <property type="entry name" value="Cell_wall_metabolism_enzyme"/>
</dbReference>
<dbReference type="GO" id="GO:0004222">
    <property type="term" value="F:metalloendopeptidase activity"/>
    <property type="evidence" value="ECO:0007669"/>
    <property type="project" value="TreeGrafter"/>
</dbReference>
<dbReference type="PANTHER" id="PTHR21666">
    <property type="entry name" value="PEPTIDASE-RELATED"/>
    <property type="match status" value="1"/>
</dbReference>
<dbReference type="PANTHER" id="PTHR21666:SF285">
    <property type="entry name" value="M23 FAMILY METALLOPEPTIDASE"/>
    <property type="match status" value="1"/>
</dbReference>
<dbReference type="EMBL" id="SACL01000008">
    <property type="protein sequence ID" value="RVT92042.1"/>
    <property type="molecule type" value="Genomic_DNA"/>
</dbReference>
<evidence type="ECO:0000256" key="1">
    <source>
        <dbReference type="SAM" id="SignalP"/>
    </source>
</evidence>
<organism evidence="3 4">
    <name type="scientific">Rhodovarius crocodyli</name>
    <dbReference type="NCBI Taxonomy" id="1979269"/>
    <lineage>
        <taxon>Bacteria</taxon>
        <taxon>Pseudomonadati</taxon>
        <taxon>Pseudomonadota</taxon>
        <taxon>Alphaproteobacteria</taxon>
        <taxon>Acetobacterales</taxon>
        <taxon>Roseomonadaceae</taxon>
        <taxon>Rhodovarius</taxon>
    </lineage>
</organism>
<dbReference type="OrthoDB" id="9815245at2"/>
<keyword evidence="1" id="KW-0732">Signal</keyword>
<feature type="chain" id="PRO_5019378688" evidence="1">
    <location>
        <begin position="22"/>
        <end position="266"/>
    </location>
</feature>
<dbReference type="CDD" id="cd12797">
    <property type="entry name" value="M23_peptidase"/>
    <property type="match status" value="1"/>
</dbReference>
<dbReference type="AlphaFoldDB" id="A0A437M341"/>
<feature type="domain" description="M23ase beta-sheet core" evidence="2">
    <location>
        <begin position="166"/>
        <end position="260"/>
    </location>
</feature>
<evidence type="ECO:0000313" key="4">
    <source>
        <dbReference type="Proteomes" id="UP000282957"/>
    </source>
</evidence>
<protein>
    <submittedName>
        <fullName evidence="3">M23 family metallopeptidase</fullName>
    </submittedName>
</protein>
<dbReference type="InterPro" id="IPR016047">
    <property type="entry name" value="M23ase_b-sheet_dom"/>
</dbReference>
<evidence type="ECO:0000259" key="2">
    <source>
        <dbReference type="Pfam" id="PF01551"/>
    </source>
</evidence>
<dbReference type="InterPro" id="IPR011055">
    <property type="entry name" value="Dup_hybrid_motif"/>
</dbReference>
<accession>A0A437M341</accession>
<reference evidence="3 4" key="1">
    <citation type="submission" date="2019-01" db="EMBL/GenBank/DDBJ databases">
        <authorList>
            <person name="Chen W.-M."/>
        </authorList>
    </citation>
    <scope>NUCLEOTIDE SEQUENCE [LARGE SCALE GENOMIC DNA]</scope>
    <source>
        <strain evidence="3 4">CCP-6</strain>
    </source>
</reference>
<evidence type="ECO:0000313" key="3">
    <source>
        <dbReference type="EMBL" id="RVT92042.1"/>
    </source>
</evidence>
<dbReference type="Pfam" id="PF01551">
    <property type="entry name" value="Peptidase_M23"/>
    <property type="match status" value="1"/>
</dbReference>
<comment type="caution">
    <text evidence="3">The sequence shown here is derived from an EMBL/GenBank/DDBJ whole genome shotgun (WGS) entry which is preliminary data.</text>
</comment>
<dbReference type="SUPFAM" id="SSF51261">
    <property type="entry name" value="Duplicated hybrid motif"/>
    <property type="match status" value="1"/>
</dbReference>
<sequence length="266" mass="27996">MMLRRSLLATPALLLAAPAQALELPAEAAQGGMLIGRGAQGLRLSLEGRAIRVAPGGEFVLGFGRDHGPEAVLHITDAQGRASQRRIAVRPREWDVQRIQGLPPAQVSPDAAALARITAERQRLAAARATDSARTGFLDGMAWPARGRISGVYGSQRILNGEPRAPHFGLDVAGPVGTPISAAMPGRVVLAGDFFFFGKLLVIDHGHGVHTLYAHLSAQHVGEGADVAKGQHVAAMGATGRVTGPHLHFSLGWYSTWLDPQPLLAG</sequence>
<keyword evidence="4" id="KW-1185">Reference proteome</keyword>
<proteinExistence type="predicted"/>
<feature type="signal peptide" evidence="1">
    <location>
        <begin position="1"/>
        <end position="21"/>
    </location>
</feature>
<gene>
    <name evidence="3" type="ORF">EOD42_20125</name>
</gene>
<name>A0A437M341_9PROT</name>